<keyword evidence="5" id="KW-0812">Transmembrane</keyword>
<dbReference type="KEGG" id="lrg:LRHM_2572"/>
<dbReference type="Proteomes" id="UP000002067">
    <property type="component" value="Chromosome"/>
</dbReference>
<evidence type="ECO:0000313" key="9">
    <source>
        <dbReference type="Proteomes" id="UP000002067"/>
    </source>
</evidence>
<keyword evidence="4" id="KW-0762">Sugar transport</keyword>
<proteinExistence type="predicted"/>
<dbReference type="InterPro" id="IPR051088">
    <property type="entry name" value="PTS_Sugar-EIIC/EIIB"/>
</dbReference>
<evidence type="ECO:0000256" key="5">
    <source>
        <dbReference type="ARBA" id="ARBA00022692"/>
    </source>
</evidence>
<dbReference type="GO" id="GO:0009401">
    <property type="term" value="P:phosphoenolpyruvate-dependent sugar phosphotransferase system"/>
    <property type="evidence" value="ECO:0007669"/>
    <property type="project" value="InterPro"/>
</dbReference>
<keyword evidence="6" id="KW-1133">Transmembrane helix</keyword>
<dbReference type="EMBL" id="AP011548">
    <property type="protein sequence ID" value="BAI43099.1"/>
    <property type="molecule type" value="Genomic_DNA"/>
</dbReference>
<name>A0A7S7FR44_LACRG</name>
<dbReference type="PANTHER" id="PTHR33989">
    <property type="match status" value="1"/>
</dbReference>
<evidence type="ECO:0000313" key="8">
    <source>
        <dbReference type="EMBL" id="BAI43099.1"/>
    </source>
</evidence>
<protein>
    <submittedName>
        <fullName evidence="8">PTS system cellobiose-specific IIC component</fullName>
    </submittedName>
</protein>
<keyword evidence="3" id="KW-1003">Cell membrane</keyword>
<dbReference type="InterPro" id="IPR004501">
    <property type="entry name" value="PTS_EIIC_3"/>
</dbReference>
<dbReference type="GO" id="GO:0005886">
    <property type="term" value="C:plasma membrane"/>
    <property type="evidence" value="ECO:0007669"/>
    <property type="project" value="UniProtKB-SubCell"/>
</dbReference>
<dbReference type="AlphaFoldDB" id="A0A7S7FR44"/>
<comment type="subcellular location">
    <subcellularLocation>
        <location evidence="1">Cell membrane</location>
        <topology evidence="1">Multi-pass membrane protein</topology>
    </subcellularLocation>
</comment>
<keyword evidence="2" id="KW-0813">Transport</keyword>
<evidence type="ECO:0000256" key="4">
    <source>
        <dbReference type="ARBA" id="ARBA00022597"/>
    </source>
</evidence>
<dbReference type="PANTHER" id="PTHR33989:SF4">
    <property type="entry name" value="PTS SYSTEM N,N'-DIACETYLCHITOBIOSE-SPECIFIC EIIC COMPONENT"/>
    <property type="match status" value="1"/>
</dbReference>
<dbReference type="PROSITE" id="PS51105">
    <property type="entry name" value="PTS_EIIC_TYPE_3"/>
    <property type="match status" value="1"/>
</dbReference>
<keyword evidence="7" id="KW-0472">Membrane</keyword>
<dbReference type="GO" id="GO:1902815">
    <property type="term" value="P:N,N'-diacetylchitobiose import"/>
    <property type="evidence" value="ECO:0007669"/>
    <property type="project" value="TreeGrafter"/>
</dbReference>
<evidence type="ECO:0000256" key="1">
    <source>
        <dbReference type="ARBA" id="ARBA00004651"/>
    </source>
</evidence>
<dbReference type="Pfam" id="PF02378">
    <property type="entry name" value="PTS_EIIC"/>
    <property type="match status" value="2"/>
</dbReference>
<dbReference type="InterPro" id="IPR003352">
    <property type="entry name" value="PTS_EIIC"/>
</dbReference>
<accession>A0A7S7FR44</accession>
<dbReference type="GO" id="GO:0008982">
    <property type="term" value="F:protein-N(PI)-phosphohistidine-sugar phosphotransferase activity"/>
    <property type="evidence" value="ECO:0007669"/>
    <property type="project" value="InterPro"/>
</dbReference>
<reference evidence="8 9" key="1">
    <citation type="journal article" date="2009" name="J. Bacteriol.">
        <title>Complete genome sequence of the probiotic Lactobacillus rhamnosus ATCC 53103.</title>
        <authorList>
            <person name="Morita H."/>
            <person name="Toh H."/>
            <person name="Oshima K."/>
            <person name="Murakami M."/>
            <person name="Taylor T.D."/>
            <person name="Igimi S."/>
            <person name="Hattori M."/>
        </authorList>
    </citation>
    <scope>NUCLEOTIDE SEQUENCE [LARGE SCALE GENOMIC DNA]</scope>
    <source>
        <strain evidence="9">ATCC 53103 / LMG 18243 / GG [Tokyo]</strain>
    </source>
</reference>
<dbReference type="KEGG" id="lrh:LGG_02678"/>
<evidence type="ECO:0000256" key="3">
    <source>
        <dbReference type="ARBA" id="ARBA00022475"/>
    </source>
</evidence>
<organism evidence="8 9">
    <name type="scientific">Lacticaseibacillus rhamnosus (strain ATCC 53103 / LMG 18243 / GG)</name>
    <name type="common">Lactobacillus rhamnosus</name>
    <dbReference type="NCBI Taxonomy" id="568703"/>
    <lineage>
        <taxon>Bacteria</taxon>
        <taxon>Bacillati</taxon>
        <taxon>Bacillota</taxon>
        <taxon>Bacilli</taxon>
        <taxon>Lactobacillales</taxon>
        <taxon>Lactobacillaceae</taxon>
        <taxon>Lacticaseibacillus</taxon>
    </lineage>
</organism>
<evidence type="ECO:0000256" key="2">
    <source>
        <dbReference type="ARBA" id="ARBA00022448"/>
    </source>
</evidence>
<sequence length="506" mass="55042">MKFNVDKIQEPLLKASMWVQNNTILQAVKNAFVRTIPFTVIGSFSNLIKMQLDALIKAQHLHWGWLTSISNLFGYLGTATLGIVGLIVVISSAYSYAVELKQRDENKNMNIIIATLLAFSAYFVMVPNNVNFADPKAKIIEGFASSFFSYEGMFTGLIVGMLAVAMFAAFSRSKFTIKMPGSVPQNVFDSFFALIPMAEVLLLFGLARIGLQAMGYASLIQLIATVIIKPLLTVGTGLPAIIVVILLEQILWFLGLHGFNIVWGVVSAFWLPLFLQNVAKFAETKSFADITISPNTMTNVYAMIGGSGATFGLIIAMLIFAKKGEKEREVAKLALVPGCFGINEPVIFGSFADITISPNTMTNVYAMIGGSGATFGLIIAMLIFAKKGEKEREVAKLALVPGCFGINEPVIFGLPIVLNPIMLIPWIVVPLFNAVVAYVVTSIGWVVPLVVLNSGNEPIFFSTWILGGLHTSPVILALVLVIFDVLLYAPFVIMNQRNERQMASAA</sequence>
<evidence type="ECO:0000256" key="7">
    <source>
        <dbReference type="ARBA" id="ARBA00023136"/>
    </source>
</evidence>
<gene>
    <name evidence="8" type="ordered locus">LRHM_2572</name>
</gene>
<evidence type="ECO:0000256" key="6">
    <source>
        <dbReference type="ARBA" id="ARBA00022989"/>
    </source>
</evidence>